<evidence type="ECO:0000259" key="3">
    <source>
        <dbReference type="Pfam" id="PF19290"/>
    </source>
</evidence>
<dbReference type="Pfam" id="PF01523">
    <property type="entry name" value="PmbA_TldD_1st"/>
    <property type="match status" value="1"/>
</dbReference>
<evidence type="ECO:0000313" key="4">
    <source>
        <dbReference type="EMBL" id="KKN21284.1"/>
    </source>
</evidence>
<dbReference type="AlphaFoldDB" id="A0A0F9NTW2"/>
<name>A0A0F9NTW2_9ZZZZ</name>
<feature type="domain" description="Metalloprotease TldD/E central" evidence="3">
    <location>
        <begin position="116"/>
        <end position="204"/>
    </location>
</feature>
<evidence type="ECO:0000259" key="1">
    <source>
        <dbReference type="Pfam" id="PF01523"/>
    </source>
</evidence>
<dbReference type="EMBL" id="LAZR01003160">
    <property type="protein sequence ID" value="KKN21284.1"/>
    <property type="molecule type" value="Genomic_DNA"/>
</dbReference>
<dbReference type="PANTHER" id="PTHR43666:SF1">
    <property type="entry name" value="CONSERVED PROTEIN"/>
    <property type="match status" value="1"/>
</dbReference>
<dbReference type="InterPro" id="IPR035068">
    <property type="entry name" value="TldD/PmbA_N"/>
</dbReference>
<dbReference type="SUPFAM" id="SSF111283">
    <property type="entry name" value="Putative modulator of DNA gyrase, PmbA/TldD"/>
    <property type="match status" value="1"/>
</dbReference>
<dbReference type="Gene3D" id="3.30.2290.10">
    <property type="entry name" value="PmbA/TldD superfamily"/>
    <property type="match status" value="1"/>
</dbReference>
<dbReference type="InterPro" id="IPR036059">
    <property type="entry name" value="TldD/PmbA_sf"/>
</dbReference>
<dbReference type="InterPro" id="IPR045569">
    <property type="entry name" value="Metalloprtase-TldD/E_C"/>
</dbReference>
<dbReference type="PANTHER" id="PTHR43666">
    <property type="entry name" value="TLDD PROTEIN"/>
    <property type="match status" value="1"/>
</dbReference>
<feature type="domain" description="Metalloprotease TldD/E C-terminal" evidence="2">
    <location>
        <begin position="215"/>
        <end position="437"/>
    </location>
</feature>
<evidence type="ECO:0000259" key="2">
    <source>
        <dbReference type="Pfam" id="PF19289"/>
    </source>
</evidence>
<dbReference type="InterPro" id="IPR045570">
    <property type="entry name" value="Metalloprtase-TldD/E_cen_dom"/>
</dbReference>
<sequence>MIGREEAKEKLKEGLSYSPAEQTEIMMIQGKSSVSRFANSQIHQNTNRIDDSLQVRAVVDKKIGVATTNQLTNLKKTVEKAYEAAKLSTQIADFVSLPKEGLIDADSYRYNEKTANLNPDEREAYIQKVVEQAKGYQAAGVFETGEATMAIANSNGLFSYQKQSEADLNTIFFGDEESSYAYAADFNADNIDPEKVGLEAFEIVEKSKNPITLEPGKYTVVLKPAAVAEMLGMLAYAGMGALAYQEKRSFMNTSIGKKIVAADVDIYDDAHNKHSMGWLFDYEGVKRSKVDLIKDGIAKDLVYDSFTAQRAKHENTGHALPASSKYGPMPFNLVMVPGKTPYEELISGTEKGLLINRFHYTNFENPLETTLTGMTRDGTFLIENGIVTKPVSNMRFTQSILGALNSVEAIGSEAQLASGLIGYSYVPALKIKSFNFSSSSKQ</sequence>
<dbReference type="InterPro" id="IPR002510">
    <property type="entry name" value="Metalloprtase-TldD/E_N"/>
</dbReference>
<feature type="domain" description="Metalloprotease TldD/E N-terminal" evidence="1">
    <location>
        <begin position="24"/>
        <end position="85"/>
    </location>
</feature>
<comment type="caution">
    <text evidence="4">The sequence shown here is derived from an EMBL/GenBank/DDBJ whole genome shotgun (WGS) entry which is preliminary data.</text>
</comment>
<proteinExistence type="predicted"/>
<dbReference type="GO" id="GO:0008237">
    <property type="term" value="F:metallopeptidase activity"/>
    <property type="evidence" value="ECO:0007669"/>
    <property type="project" value="InterPro"/>
</dbReference>
<dbReference type="Pfam" id="PF19289">
    <property type="entry name" value="PmbA_TldD_3rd"/>
    <property type="match status" value="1"/>
</dbReference>
<dbReference type="GO" id="GO:0006508">
    <property type="term" value="P:proteolysis"/>
    <property type="evidence" value="ECO:0007669"/>
    <property type="project" value="InterPro"/>
</dbReference>
<evidence type="ECO:0008006" key="5">
    <source>
        <dbReference type="Google" id="ProtNLM"/>
    </source>
</evidence>
<organism evidence="4">
    <name type="scientific">marine sediment metagenome</name>
    <dbReference type="NCBI Taxonomy" id="412755"/>
    <lineage>
        <taxon>unclassified sequences</taxon>
        <taxon>metagenomes</taxon>
        <taxon>ecological metagenomes</taxon>
    </lineage>
</organism>
<gene>
    <name evidence="4" type="ORF">LCGC14_0926880</name>
</gene>
<dbReference type="Pfam" id="PF19290">
    <property type="entry name" value="PmbA_TldD_2nd"/>
    <property type="match status" value="1"/>
</dbReference>
<reference evidence="4" key="1">
    <citation type="journal article" date="2015" name="Nature">
        <title>Complex archaea that bridge the gap between prokaryotes and eukaryotes.</title>
        <authorList>
            <person name="Spang A."/>
            <person name="Saw J.H."/>
            <person name="Jorgensen S.L."/>
            <person name="Zaremba-Niedzwiedzka K."/>
            <person name="Martijn J."/>
            <person name="Lind A.E."/>
            <person name="van Eijk R."/>
            <person name="Schleper C."/>
            <person name="Guy L."/>
            <person name="Ettema T.J."/>
        </authorList>
    </citation>
    <scope>NUCLEOTIDE SEQUENCE</scope>
</reference>
<accession>A0A0F9NTW2</accession>
<protein>
    <recommendedName>
        <fullName evidence="5">TldD/PmbA family protein</fullName>
    </recommendedName>
</protein>